<dbReference type="SUPFAM" id="SSF90229">
    <property type="entry name" value="CCCH zinc finger"/>
    <property type="match status" value="2"/>
</dbReference>
<feature type="zinc finger region" description="C3H1-type" evidence="6">
    <location>
        <begin position="977"/>
        <end position="1005"/>
    </location>
</feature>
<evidence type="ECO:0000256" key="5">
    <source>
        <dbReference type="ARBA" id="ARBA00023125"/>
    </source>
</evidence>
<feature type="compositionally biased region" description="Polar residues" evidence="7">
    <location>
        <begin position="778"/>
        <end position="790"/>
    </location>
</feature>
<keyword evidence="2 6" id="KW-0479">Metal-binding</keyword>
<dbReference type="Gene3D" id="2.40.50.40">
    <property type="match status" value="1"/>
</dbReference>
<keyword evidence="11" id="KW-1185">Reference proteome</keyword>
<dbReference type="PROSITE" id="PS50103">
    <property type="entry name" value="ZF_C3H1"/>
    <property type="match status" value="6"/>
</dbReference>
<comment type="subunit">
    <text evidence="1">Component of the NuA4 histone acetyltransferase complex.</text>
</comment>
<gene>
    <name evidence="10" type="ORF">K444DRAFT_566696</name>
</gene>
<dbReference type="Gene3D" id="3.30.1370.210">
    <property type="match status" value="3"/>
</dbReference>
<dbReference type="PANTHER" id="PTHR12506:SF50">
    <property type="entry name" value="ZINC FINGER CCCH DOMAIN-CONTAINING PROTEIN 26"/>
    <property type="match status" value="1"/>
</dbReference>
<evidence type="ECO:0000313" key="10">
    <source>
        <dbReference type="EMBL" id="PMD56224.1"/>
    </source>
</evidence>
<dbReference type="InterPro" id="IPR016197">
    <property type="entry name" value="Chromo-like_dom_sf"/>
</dbReference>
<feature type="compositionally biased region" description="Polar residues" evidence="7">
    <location>
        <begin position="500"/>
        <end position="512"/>
    </location>
</feature>
<evidence type="ECO:0000256" key="7">
    <source>
        <dbReference type="SAM" id="MobiDB-lite"/>
    </source>
</evidence>
<dbReference type="InParanoid" id="A0A2J6SZN3"/>
<dbReference type="Proteomes" id="UP000235371">
    <property type="component" value="Unassembled WGS sequence"/>
</dbReference>
<feature type="zinc finger region" description="C3H1-type" evidence="6">
    <location>
        <begin position="688"/>
        <end position="716"/>
    </location>
</feature>
<dbReference type="GO" id="GO:0006338">
    <property type="term" value="P:chromatin remodeling"/>
    <property type="evidence" value="ECO:0007669"/>
    <property type="project" value="UniProtKB-ARBA"/>
</dbReference>
<evidence type="ECO:0000313" key="11">
    <source>
        <dbReference type="Proteomes" id="UP000235371"/>
    </source>
</evidence>
<evidence type="ECO:0000256" key="3">
    <source>
        <dbReference type="ARBA" id="ARBA00022771"/>
    </source>
</evidence>
<keyword evidence="3 6" id="KW-0863">Zinc-finger</keyword>
<evidence type="ECO:0000256" key="2">
    <source>
        <dbReference type="ARBA" id="ARBA00022723"/>
    </source>
</evidence>
<dbReference type="Pfam" id="PF00385">
    <property type="entry name" value="Chromo"/>
    <property type="match status" value="1"/>
</dbReference>
<feature type="zinc finger region" description="C3H1-type" evidence="6">
    <location>
        <begin position="731"/>
        <end position="760"/>
    </location>
</feature>
<evidence type="ECO:0000256" key="6">
    <source>
        <dbReference type="PROSITE-ProRule" id="PRU00723"/>
    </source>
</evidence>
<feature type="compositionally biased region" description="Polar residues" evidence="7">
    <location>
        <begin position="618"/>
        <end position="635"/>
    </location>
</feature>
<feature type="compositionally biased region" description="Low complexity" evidence="7">
    <location>
        <begin position="801"/>
        <end position="810"/>
    </location>
</feature>
<dbReference type="GO" id="GO:0003729">
    <property type="term" value="F:mRNA binding"/>
    <property type="evidence" value="ECO:0007669"/>
    <property type="project" value="UniProtKB-ARBA"/>
</dbReference>
<dbReference type="GO" id="GO:0003677">
    <property type="term" value="F:DNA binding"/>
    <property type="evidence" value="ECO:0007669"/>
    <property type="project" value="UniProtKB-KW"/>
</dbReference>
<feature type="region of interest" description="Disordered" evidence="7">
    <location>
        <begin position="489"/>
        <end position="521"/>
    </location>
</feature>
<reference evidence="10 11" key="1">
    <citation type="submission" date="2016-04" db="EMBL/GenBank/DDBJ databases">
        <title>A degradative enzymes factory behind the ericoid mycorrhizal symbiosis.</title>
        <authorList>
            <consortium name="DOE Joint Genome Institute"/>
            <person name="Martino E."/>
            <person name="Morin E."/>
            <person name="Grelet G."/>
            <person name="Kuo A."/>
            <person name="Kohler A."/>
            <person name="Daghino S."/>
            <person name="Barry K."/>
            <person name="Choi C."/>
            <person name="Cichocki N."/>
            <person name="Clum A."/>
            <person name="Copeland A."/>
            <person name="Hainaut M."/>
            <person name="Haridas S."/>
            <person name="Labutti K."/>
            <person name="Lindquist E."/>
            <person name="Lipzen A."/>
            <person name="Khouja H.-R."/>
            <person name="Murat C."/>
            <person name="Ohm R."/>
            <person name="Olson A."/>
            <person name="Spatafora J."/>
            <person name="Veneault-Fourrey C."/>
            <person name="Henrissat B."/>
            <person name="Grigoriev I."/>
            <person name="Martin F."/>
            <person name="Perotto S."/>
        </authorList>
    </citation>
    <scope>NUCLEOTIDE SEQUENCE [LARGE SCALE GENOMIC DNA]</scope>
    <source>
        <strain evidence="10 11">E</strain>
    </source>
</reference>
<feature type="compositionally biased region" description="Basic residues" evidence="7">
    <location>
        <begin position="112"/>
        <end position="123"/>
    </location>
</feature>
<dbReference type="GeneID" id="36585216"/>
<evidence type="ECO:0008006" key="12">
    <source>
        <dbReference type="Google" id="ProtNLM"/>
    </source>
</evidence>
<feature type="zinc finger region" description="C3H1-type" evidence="6">
    <location>
        <begin position="522"/>
        <end position="556"/>
    </location>
</feature>
<dbReference type="EMBL" id="KZ613848">
    <property type="protein sequence ID" value="PMD56224.1"/>
    <property type="molecule type" value="Genomic_DNA"/>
</dbReference>
<feature type="compositionally biased region" description="Low complexity" evidence="7">
    <location>
        <begin position="265"/>
        <end position="292"/>
    </location>
</feature>
<dbReference type="RefSeq" id="XP_024733128.1">
    <property type="nucleotide sequence ID" value="XM_024877139.1"/>
</dbReference>
<feature type="region of interest" description="Disordered" evidence="7">
    <location>
        <begin position="1041"/>
        <end position="1069"/>
    </location>
</feature>
<evidence type="ECO:0000256" key="4">
    <source>
        <dbReference type="ARBA" id="ARBA00022833"/>
    </source>
</evidence>
<dbReference type="STRING" id="1095630.A0A2J6SZN3"/>
<feature type="domain" description="C3H1-type" evidence="9">
    <location>
        <begin position="731"/>
        <end position="760"/>
    </location>
</feature>
<feature type="region of interest" description="Disordered" evidence="7">
    <location>
        <begin position="558"/>
        <end position="635"/>
    </location>
</feature>
<evidence type="ECO:0000259" key="8">
    <source>
        <dbReference type="PROSITE" id="PS50013"/>
    </source>
</evidence>
<organism evidence="10 11">
    <name type="scientific">Hyaloscypha bicolor E</name>
    <dbReference type="NCBI Taxonomy" id="1095630"/>
    <lineage>
        <taxon>Eukaryota</taxon>
        <taxon>Fungi</taxon>
        <taxon>Dikarya</taxon>
        <taxon>Ascomycota</taxon>
        <taxon>Pezizomycotina</taxon>
        <taxon>Leotiomycetes</taxon>
        <taxon>Helotiales</taxon>
        <taxon>Hyaloscyphaceae</taxon>
        <taxon>Hyaloscypha</taxon>
        <taxon>Hyaloscypha bicolor</taxon>
    </lineage>
</organism>
<dbReference type="PROSITE" id="PS50013">
    <property type="entry name" value="CHROMO_2"/>
    <property type="match status" value="1"/>
</dbReference>
<dbReference type="SUPFAM" id="SSF54160">
    <property type="entry name" value="Chromo domain-like"/>
    <property type="match status" value="1"/>
</dbReference>
<dbReference type="InterPro" id="IPR036855">
    <property type="entry name" value="Znf_CCCH_sf"/>
</dbReference>
<evidence type="ECO:0000259" key="9">
    <source>
        <dbReference type="PROSITE" id="PS50103"/>
    </source>
</evidence>
<feature type="domain" description="Chromo" evidence="8">
    <location>
        <begin position="33"/>
        <end position="70"/>
    </location>
</feature>
<feature type="domain" description="C3H1-type" evidence="9">
    <location>
        <begin position="977"/>
        <end position="1005"/>
    </location>
</feature>
<dbReference type="PANTHER" id="PTHR12506">
    <property type="entry name" value="PROTEIN PHOSPHATASE RELATED"/>
    <property type="match status" value="1"/>
</dbReference>
<feature type="region of interest" description="Disordered" evidence="7">
    <location>
        <begin position="109"/>
        <end position="302"/>
    </location>
</feature>
<feature type="region of interest" description="Disordered" evidence="7">
    <location>
        <begin position="650"/>
        <end position="670"/>
    </location>
</feature>
<sequence length="1555" mass="173788">MTERIVVKQSKVDDDAISLTSTLASEYGPDDEFSVDRILADKTEGNKRKYLILWEGYPLEKATWEPHKNINDEILEVWKERKSRESKGLDPPFDVAEFDALLARLAAEKADRRRRRKAKRKRLGMAVSPAPSEADDSDSSIEAIEENEVEDVKPGAKRKSKSPPKRPAKALKPLNGRRGSTSSLASLDTARTAPEKKASGMFRPSPDKLQPPSRQASEGSRHSRTLSQSSSDTPLSRKRPLQRPSVDRPGSSSSDGPLALKRSKPSAAAPAKSDVWKLTSAKKSTSSTEPTTLARGLHSTRGAYTVARGRVATRGGGNVAHKNVFQAREPPKQRGNLLKNARDAAKVPKKFTNMRLHRKAELQARDLAEGAPDISALGGLFDPSRPDSMVPIRPEDLRKASSNMVSLEEPNPLFVNSRENSPVADDPWSTKSHQPQPPVQIPPALRGMSTCHYWDKQQKDSNQPPCQMGTACKFLHRYVAGLPIAPAPNSLGVDPRRTDTSGSDDTWSNPQTAPIERKFPAGPAQSTCFFWDRKMKDRTEPECSRGDACTYQHRYEEGMPIAPPPPGWVGDIRRPNTLDGGQRAHGHPQAPSTEDFPPWPQDSSENHPQDTTHPPPRQRSSGDITQARSAYEDVSSQIPDLNIVLQRLRTTADSPIDPTRGSRPEPPLREVLTPVGEAPSRPAWDPYNPHHAICYFYFNNGSCSKDRRCKFIHSLEPSLPVAPSVHEQTKIFAKTPCLDFQKGFCKYASTSECKYSHPIEPTENITRATVNPPRQEGASHTVSRVNSVSELASKAASEPQTTTNNSTSSTRGPATEYFHAIAPSTPKSQTRPSWNPSDPTNSICYFWHTTGKCIKGDNCPYGHNNDPNLALAPSPKEQATIRSTALPSAGACPEERGCQYIHSNDPNLAVAPSPLEITGRPAWKPRNPLNAICYFLASTGSCSQGSRCKFFHSNDPTLPIAPSPSLNETMGPPEYDDRGRQTCRYWLRDDCKYSNNTCRFWHGPFSPTKPTPTGPRVKSVSFAIDEDMPLVEEPEVQIASQPKNQPFEPPPELPNPSSDTTAPAPKAKQKIKMDDYRRMKAFNELGDRAKEVTFGIDETQSLMLDFGDMNQVLELPWGRSFTSVTKVRFDQMCIAQDFQAQQGLLQRLGLWHGNLLPADTSDPEAVKSIDKAADELVRKSAGLFSSFPNFLALVFPAKKDEWKFLETTLDYPQDARARLRYFIFQSDVDIRQSLKMNPTSLAIGSPYRDILVDRVHGLDFKKLLPIAKKSRPPNFYLLFPSTASQSAEFIISWLRSKRTCKIYSSQIEGSWNYFTHTPEIDNGIILVHESAAAELYRLPNLYSIVVEKRFTFWYLSESNSPYPLFPSTFYDFDDSTMGQLNAIRLFPHGCAFLLTPSFLVAEPHNAYQILNWFILGGGKPKYLSSTPRTWKLVCCYNFADYVLELANSKATEKDAFELKYQNDPAKDAKLYDAGLSFNECNLRYKLHKLLVDFESRRSLESISEFDSDCDESDYPFIHANKHIDPDDEKGLVDWYAAWTMRNLDMYMKFIVVGSS</sequence>
<dbReference type="InterPro" id="IPR050974">
    <property type="entry name" value="Plant_ZF_CCCH"/>
</dbReference>
<dbReference type="CDD" id="cd18966">
    <property type="entry name" value="chromodomain"/>
    <property type="match status" value="1"/>
</dbReference>
<feature type="compositionally biased region" description="Basic residues" evidence="7">
    <location>
        <begin position="155"/>
        <end position="169"/>
    </location>
</feature>
<accession>A0A2J6SZN3</accession>
<keyword evidence="5" id="KW-0238">DNA-binding</keyword>
<feature type="domain" description="C3H1-type" evidence="9">
    <location>
        <begin position="688"/>
        <end position="716"/>
    </location>
</feature>
<feature type="region of interest" description="Disordered" evidence="7">
    <location>
        <begin position="413"/>
        <end position="438"/>
    </location>
</feature>
<evidence type="ECO:0000256" key="1">
    <source>
        <dbReference type="ARBA" id="ARBA00011353"/>
    </source>
</evidence>
<protein>
    <recommendedName>
        <fullName evidence="12">Chromo domain-containing protein</fullName>
    </recommendedName>
</protein>
<keyword evidence="4 6" id="KW-0862">Zinc</keyword>
<feature type="zinc finger region" description="C3H1-type" evidence="6">
    <location>
        <begin position="927"/>
        <end position="955"/>
    </location>
</feature>
<feature type="domain" description="C3H1-type" evidence="9">
    <location>
        <begin position="927"/>
        <end position="955"/>
    </location>
</feature>
<dbReference type="SMART" id="SM00356">
    <property type="entry name" value="ZnF_C3H1"/>
    <property type="match status" value="7"/>
</dbReference>
<feature type="zinc finger region" description="C3H1-type" evidence="6">
    <location>
        <begin position="838"/>
        <end position="866"/>
    </location>
</feature>
<dbReference type="OrthoDB" id="436852at2759"/>
<feature type="domain" description="C3H1-type" evidence="9">
    <location>
        <begin position="838"/>
        <end position="866"/>
    </location>
</feature>
<name>A0A2J6SZN3_9HELO</name>
<feature type="domain" description="C3H1-type" evidence="9">
    <location>
        <begin position="522"/>
        <end position="556"/>
    </location>
</feature>
<dbReference type="InterPro" id="IPR000953">
    <property type="entry name" value="Chromo/chromo_shadow_dom"/>
</dbReference>
<dbReference type="SMART" id="SM00298">
    <property type="entry name" value="CHROMO"/>
    <property type="match status" value="1"/>
</dbReference>
<dbReference type="InterPro" id="IPR023780">
    <property type="entry name" value="Chromo_domain"/>
</dbReference>
<feature type="non-terminal residue" evidence="10">
    <location>
        <position position="1555"/>
    </location>
</feature>
<dbReference type="InterPro" id="IPR000571">
    <property type="entry name" value="Znf_CCCH"/>
</dbReference>
<feature type="region of interest" description="Disordered" evidence="7">
    <location>
        <begin position="765"/>
        <end position="813"/>
    </location>
</feature>
<proteinExistence type="predicted"/>
<dbReference type="GO" id="GO:0008270">
    <property type="term" value="F:zinc ion binding"/>
    <property type="evidence" value="ECO:0007669"/>
    <property type="project" value="UniProtKB-KW"/>
</dbReference>
<feature type="compositionally biased region" description="Acidic residues" evidence="7">
    <location>
        <begin position="133"/>
        <end position="149"/>
    </location>
</feature>